<dbReference type="PANTHER" id="PTHR33452:SF1">
    <property type="entry name" value="INNER MEMBRANE PROTEIN YPHA-RELATED"/>
    <property type="match status" value="1"/>
</dbReference>
<gene>
    <name evidence="8" type="ORF">I7X13_07460</name>
</gene>
<evidence type="ECO:0000256" key="3">
    <source>
        <dbReference type="ARBA" id="ARBA00022475"/>
    </source>
</evidence>
<evidence type="ECO:0000313" key="9">
    <source>
        <dbReference type="Proteomes" id="UP000625631"/>
    </source>
</evidence>
<feature type="transmembrane region" description="Helical" evidence="7">
    <location>
        <begin position="94"/>
        <end position="114"/>
    </location>
</feature>
<sequence>MSPSVRNVIAWILQALLAAMFIFSGGHKLMDLPGTMKMFEGLGLPGWFAVLIGGAEVLGGIGLLVPRTVRPAAMGLIIIMLGAVYMHATKIPGGLAKGVPAIVALVLLVVVLMLRSRTEARTV</sequence>
<feature type="transmembrane region" description="Helical" evidence="7">
    <location>
        <begin position="72"/>
        <end position="88"/>
    </location>
</feature>
<evidence type="ECO:0000256" key="4">
    <source>
        <dbReference type="ARBA" id="ARBA00022692"/>
    </source>
</evidence>
<evidence type="ECO:0000256" key="6">
    <source>
        <dbReference type="ARBA" id="ARBA00023136"/>
    </source>
</evidence>
<keyword evidence="4 7" id="KW-0812">Transmembrane</keyword>
<evidence type="ECO:0000256" key="5">
    <source>
        <dbReference type="ARBA" id="ARBA00022989"/>
    </source>
</evidence>
<protein>
    <submittedName>
        <fullName evidence="8">DoxX family protein</fullName>
    </submittedName>
</protein>
<dbReference type="InterPro" id="IPR051907">
    <property type="entry name" value="DoxX-like_oxidoreductase"/>
</dbReference>
<keyword evidence="9" id="KW-1185">Reference proteome</keyword>
<keyword evidence="6 7" id="KW-0472">Membrane</keyword>
<evidence type="ECO:0000256" key="2">
    <source>
        <dbReference type="ARBA" id="ARBA00006679"/>
    </source>
</evidence>
<dbReference type="Proteomes" id="UP000625631">
    <property type="component" value="Unassembled WGS sequence"/>
</dbReference>
<reference evidence="8 9" key="1">
    <citation type="submission" date="2020-12" db="EMBL/GenBank/DDBJ databases">
        <title>Hymenobacter sp.</title>
        <authorList>
            <person name="Kim M.K."/>
        </authorList>
    </citation>
    <scope>NUCLEOTIDE SEQUENCE [LARGE SCALE GENOMIC DNA]</scope>
    <source>
        <strain evidence="8 9">BT442</strain>
    </source>
</reference>
<dbReference type="PANTHER" id="PTHR33452">
    <property type="entry name" value="OXIDOREDUCTASE CATD-RELATED"/>
    <property type="match status" value="1"/>
</dbReference>
<evidence type="ECO:0000256" key="7">
    <source>
        <dbReference type="SAM" id="Phobius"/>
    </source>
</evidence>
<proteinExistence type="inferred from homology"/>
<dbReference type="RefSeq" id="WP_198074986.1">
    <property type="nucleotide sequence ID" value="NZ_JAEDAE010000002.1"/>
</dbReference>
<evidence type="ECO:0000256" key="1">
    <source>
        <dbReference type="ARBA" id="ARBA00004651"/>
    </source>
</evidence>
<accession>A0ABS0Q5E3</accession>
<organism evidence="8 9">
    <name type="scientific">Hymenobacter negativus</name>
    <dbReference type="NCBI Taxonomy" id="2795026"/>
    <lineage>
        <taxon>Bacteria</taxon>
        <taxon>Pseudomonadati</taxon>
        <taxon>Bacteroidota</taxon>
        <taxon>Cytophagia</taxon>
        <taxon>Cytophagales</taxon>
        <taxon>Hymenobacteraceae</taxon>
        <taxon>Hymenobacter</taxon>
    </lineage>
</organism>
<comment type="similarity">
    <text evidence="2">Belongs to the DoxX family.</text>
</comment>
<dbReference type="InterPro" id="IPR032808">
    <property type="entry name" value="DoxX"/>
</dbReference>
<keyword evidence="5 7" id="KW-1133">Transmembrane helix</keyword>
<name>A0ABS0Q5E3_9BACT</name>
<keyword evidence="3" id="KW-1003">Cell membrane</keyword>
<feature type="transmembrane region" description="Helical" evidence="7">
    <location>
        <begin position="7"/>
        <end position="26"/>
    </location>
</feature>
<feature type="transmembrane region" description="Helical" evidence="7">
    <location>
        <begin position="46"/>
        <end position="65"/>
    </location>
</feature>
<comment type="subcellular location">
    <subcellularLocation>
        <location evidence="1">Cell membrane</location>
        <topology evidence="1">Multi-pass membrane protein</topology>
    </subcellularLocation>
</comment>
<dbReference type="Pfam" id="PF13564">
    <property type="entry name" value="DoxX_2"/>
    <property type="match status" value="1"/>
</dbReference>
<evidence type="ECO:0000313" key="8">
    <source>
        <dbReference type="EMBL" id="MBH8557878.1"/>
    </source>
</evidence>
<comment type="caution">
    <text evidence="8">The sequence shown here is derived from an EMBL/GenBank/DDBJ whole genome shotgun (WGS) entry which is preliminary data.</text>
</comment>
<dbReference type="EMBL" id="JAEDAE010000002">
    <property type="protein sequence ID" value="MBH8557878.1"/>
    <property type="molecule type" value="Genomic_DNA"/>
</dbReference>